<feature type="region of interest" description="Disordered" evidence="6">
    <location>
        <begin position="846"/>
        <end position="1061"/>
    </location>
</feature>
<evidence type="ECO:0000256" key="3">
    <source>
        <dbReference type="ARBA" id="ARBA00023004"/>
    </source>
</evidence>
<feature type="compositionally biased region" description="Basic and acidic residues" evidence="6">
    <location>
        <begin position="902"/>
        <end position="912"/>
    </location>
</feature>
<keyword evidence="3" id="KW-0408">Iron</keyword>
<evidence type="ECO:0000256" key="6">
    <source>
        <dbReference type="SAM" id="MobiDB-lite"/>
    </source>
</evidence>
<protein>
    <submittedName>
        <fullName evidence="8">JmjC domain-containing protein</fullName>
    </submittedName>
</protein>
<feature type="domain" description="JmjC" evidence="7">
    <location>
        <begin position="167"/>
        <end position="339"/>
    </location>
</feature>
<reference evidence="9" key="1">
    <citation type="submission" date="2010-08" db="EMBL/GenBank/DDBJ databases">
        <authorList>
            <consortium name="Caenorhabditis japonica Sequencing Consortium"/>
            <person name="Wilson R.K."/>
        </authorList>
    </citation>
    <scope>NUCLEOTIDE SEQUENCE [LARGE SCALE GENOMIC DNA]</scope>
    <source>
        <strain evidence="9">DF5081</strain>
    </source>
</reference>
<dbReference type="AlphaFoldDB" id="A0A8R1I051"/>
<name>A0A8R1I051_CAEJA</name>
<dbReference type="Gene3D" id="2.60.120.650">
    <property type="entry name" value="Cupin"/>
    <property type="match status" value="1"/>
</dbReference>
<dbReference type="SUPFAM" id="SSF51197">
    <property type="entry name" value="Clavaminate synthase-like"/>
    <property type="match status" value="1"/>
</dbReference>
<feature type="compositionally biased region" description="Basic and acidic residues" evidence="6">
    <location>
        <begin position="1050"/>
        <end position="1061"/>
    </location>
</feature>
<feature type="region of interest" description="Disordered" evidence="6">
    <location>
        <begin position="1"/>
        <end position="43"/>
    </location>
</feature>
<keyword evidence="9" id="KW-1185">Reference proteome</keyword>
<dbReference type="InterPro" id="IPR050690">
    <property type="entry name" value="JHDM1_Histone_Demethylase"/>
</dbReference>
<sequence length="1082" mass="123297">MAPKRKSNGNKASSNPKKNAKKARKESYSDDHSASEGEDAAAGFDKSKLQKQFKFNFKELMADPTFSHPEFVRTVKPEELTAEYFEKEGFDYPLHFRCDPRRIGMTVPHTSFSVNDVLELVGGNRMIEVVQVQDQGSVKMSLQEFIDFYNTPPKERKDLYNVLSLEFSLTPLEDLVKSPSLVRDIDWVGNRWPDALRQRWISFNGPKKKFYNPHHTFPKVQNYCLMSVANCYTDFHIDFSGTSVWYHVLKGRKVFWLIPPTETNFFIYQEFIKTVGDNAFFGKSVEKCHMAILEPGDTMLIPAGWIHAVYTPEDSLVFGGNFLHSLSCKMQIRVYQVENKLNITRKFRLPYNEELIFYVIGDYVKKWTGREYVRPLRLEDAKLDYVGAKWKAAGGHLKKIVYSDYETGGVELTNEMIGGEEGSSKDEVKVIAMHAESSVFGSPMISKTTFSVDINLEKEEEEEEEEEVDYDQKYEETKEEAEARRDAEIDELARTNPQIFYKNSKHDFVRNKCVPDHKLPIGHEPPLCFDHLELSKITPRLLDELEALGSYLRRKGRVEVAEGICQPASLLHAFNTVLKKRRAELEGKTFECPLIMPRRYTRSAIETGEYNDFQPGSPPEDHARRTSRFKVEDFPDELLEVEDEEKEDKKQVDTPLPSQPSSGPLEYVPTPISTTDGGQNGGETEDTVEENGDNDENENEDEDYEEDEDEDDDDYNEEEYVPSSTPRRTSARRSATKQAEGETGEEVEKKPKKEKVKKEKKSREQRQKEKEKRIRESELDAELRAAHGGGAIKSKKKKPEKPAYVGGLPTSAIQNEPVVSNPYNFDPKAEIMKLGTGQLKSAYRKTRNNVELHIEKNLYKLEPKRGSNEEEDDSREASEEYDQYATYQPRPANNQPTLFDYSRQDDYDEIHPPAKRSKLESASVDDAPRKKRDSRPTEYTPSYKITTPPSSGSSHSKKPPAKSSERRVSDTSTPAMRKGVYMPSMSRQDKLIAEAAASRVASSDRRSSFIPPVSSVTSTPRSSQDGASIYTPSAVSPTTPMRLTNGRKNHNQDEGKKAKISSKEAMLELKSLVMKLNSLNDV</sequence>
<evidence type="ECO:0000313" key="9">
    <source>
        <dbReference type="Proteomes" id="UP000005237"/>
    </source>
</evidence>
<dbReference type="PANTHER" id="PTHR23123">
    <property type="entry name" value="PHD/F-BOX CONTAINING PROTEIN"/>
    <property type="match status" value="1"/>
</dbReference>
<feature type="region of interest" description="Disordered" evidence="6">
    <location>
        <begin position="609"/>
        <end position="819"/>
    </location>
</feature>
<dbReference type="PROSITE" id="PS51184">
    <property type="entry name" value="JMJC"/>
    <property type="match status" value="1"/>
</dbReference>
<keyword evidence="5" id="KW-0804">Transcription</keyword>
<evidence type="ECO:0000256" key="5">
    <source>
        <dbReference type="ARBA" id="ARBA00023163"/>
    </source>
</evidence>
<evidence type="ECO:0000313" key="8">
    <source>
        <dbReference type="EnsemblMetazoa" id="CJA15857.1"/>
    </source>
</evidence>
<evidence type="ECO:0000259" key="7">
    <source>
        <dbReference type="PROSITE" id="PS51184"/>
    </source>
</evidence>
<evidence type="ECO:0000256" key="4">
    <source>
        <dbReference type="ARBA" id="ARBA00023015"/>
    </source>
</evidence>
<dbReference type="GO" id="GO:0046872">
    <property type="term" value="F:metal ion binding"/>
    <property type="evidence" value="ECO:0007669"/>
    <property type="project" value="UniProtKB-KW"/>
</dbReference>
<feature type="compositionally biased region" description="Low complexity" evidence="6">
    <location>
        <begin position="1008"/>
        <end position="1023"/>
    </location>
</feature>
<proteinExistence type="predicted"/>
<dbReference type="InterPro" id="IPR041667">
    <property type="entry name" value="Cupin_8"/>
</dbReference>
<evidence type="ECO:0000256" key="2">
    <source>
        <dbReference type="ARBA" id="ARBA00023002"/>
    </source>
</evidence>
<feature type="compositionally biased region" description="Acidic residues" evidence="6">
    <location>
        <begin position="869"/>
        <end position="882"/>
    </location>
</feature>
<dbReference type="EnsemblMetazoa" id="CJA15857.1">
    <property type="protein sequence ID" value="CJA15857.1"/>
    <property type="gene ID" value="WBGene00135061"/>
</dbReference>
<dbReference type="Pfam" id="PF13621">
    <property type="entry name" value="Cupin_8"/>
    <property type="match status" value="1"/>
</dbReference>
<feature type="compositionally biased region" description="Acidic residues" evidence="6">
    <location>
        <begin position="634"/>
        <end position="646"/>
    </location>
</feature>
<feature type="compositionally biased region" description="Basic and acidic residues" evidence="6">
    <location>
        <begin position="25"/>
        <end position="35"/>
    </location>
</feature>
<dbReference type="InterPro" id="IPR003347">
    <property type="entry name" value="JmjC_dom"/>
</dbReference>
<keyword evidence="4" id="KW-0805">Transcription regulation</keyword>
<feature type="compositionally biased region" description="Basic and acidic residues" evidence="6">
    <location>
        <begin position="848"/>
        <end position="868"/>
    </location>
</feature>
<dbReference type="GO" id="GO:0016491">
    <property type="term" value="F:oxidoreductase activity"/>
    <property type="evidence" value="ECO:0007669"/>
    <property type="project" value="UniProtKB-KW"/>
</dbReference>
<feature type="compositionally biased region" description="Acidic residues" evidence="6">
    <location>
        <begin position="458"/>
        <end position="469"/>
    </location>
</feature>
<evidence type="ECO:0000256" key="1">
    <source>
        <dbReference type="ARBA" id="ARBA00022723"/>
    </source>
</evidence>
<feature type="compositionally biased region" description="Basic and acidic residues" evidence="6">
    <location>
        <begin position="619"/>
        <end position="633"/>
    </location>
</feature>
<feature type="compositionally biased region" description="Polar residues" evidence="6">
    <location>
        <begin position="937"/>
        <end position="947"/>
    </location>
</feature>
<keyword evidence="1" id="KW-0479">Metal-binding</keyword>
<feature type="compositionally biased region" description="Basic and acidic residues" evidence="6">
    <location>
        <begin position="761"/>
        <end position="785"/>
    </location>
</feature>
<accession>A0A8R1I051</accession>
<reference evidence="8" key="2">
    <citation type="submission" date="2022-06" db="UniProtKB">
        <authorList>
            <consortium name="EnsemblMetazoa"/>
        </authorList>
    </citation>
    <scope>IDENTIFICATION</scope>
    <source>
        <strain evidence="8">DF5081</strain>
    </source>
</reference>
<organism evidence="8 9">
    <name type="scientific">Caenorhabditis japonica</name>
    <dbReference type="NCBI Taxonomy" id="281687"/>
    <lineage>
        <taxon>Eukaryota</taxon>
        <taxon>Metazoa</taxon>
        <taxon>Ecdysozoa</taxon>
        <taxon>Nematoda</taxon>
        <taxon>Chromadorea</taxon>
        <taxon>Rhabditida</taxon>
        <taxon>Rhabditina</taxon>
        <taxon>Rhabditomorpha</taxon>
        <taxon>Rhabditoidea</taxon>
        <taxon>Rhabditidae</taxon>
        <taxon>Peloderinae</taxon>
        <taxon>Caenorhabditis</taxon>
    </lineage>
</organism>
<feature type="compositionally biased region" description="Acidic residues" evidence="6">
    <location>
        <begin position="683"/>
        <end position="720"/>
    </location>
</feature>
<dbReference type="Proteomes" id="UP000005237">
    <property type="component" value="Unassembled WGS sequence"/>
</dbReference>
<feature type="compositionally biased region" description="Polar residues" evidence="6">
    <location>
        <begin position="1024"/>
        <end position="1042"/>
    </location>
</feature>
<feature type="region of interest" description="Disordered" evidence="6">
    <location>
        <begin position="458"/>
        <end position="485"/>
    </location>
</feature>
<dbReference type="SMART" id="SM00558">
    <property type="entry name" value="JmjC"/>
    <property type="match status" value="1"/>
</dbReference>
<keyword evidence="2" id="KW-0560">Oxidoreductase</keyword>
<feature type="compositionally biased region" description="Basic and acidic residues" evidence="6">
    <location>
        <begin position="470"/>
        <end position="485"/>
    </location>
</feature>